<name>A0A4S4MZP7_9APHY</name>
<evidence type="ECO:0000256" key="1">
    <source>
        <dbReference type="SAM" id="MobiDB-lite"/>
    </source>
</evidence>
<accession>A0A4S4MZP7</accession>
<sequence length="616" mass="70222">MASSTSPQPRASLTNLPHSVLPPDPSVPPNDGRCIINELPTELLSHIFLLGWILNSKEIEAAEKQIEDEYQSRMEKAMNDFGSREYPEYRPVGVDVDVAAIPQDDGDSDYEDVEDEDRQKKWFDEDNWELLVTQVCKRWREVAIGTPQLWSNLNFSDTASLEKPITYLERSKGAPITISIDYTEDDNSKIWNQVDGATAESRKEDLLHRYRTICEIIRPHLSHTQSLEIMVTFWKYMVHTLHFLAQIPEAPELEVLQLYHYEDSDDDDDEDMPQVSSIGARDREPQPILFHGNVPRLIDLTLWGVHLNWGASMFLSGLHVLQLAYHEEDLYPPFKDFARILRDSPDLEHLRRRRRAVAPKELSTTITLPSVKEFSLAYVDCGYAVDLMERLVFPSLATLSLDVEDGDYSPLVSLLAKPHRVSGKSVLANLTALHLQGIGECERPAIAEAMGTLQNVTTLRMNFNFLSRDWYHALLPGSTDVMPATHGVTAPRLDTLYSSGLEGDDLTALVKARTAVGVPLSKLYVERDDGLTEEEEWWFKERSGLKVFDYFENSDDEDEDDDGSIIDMDLDDNDDFWENDEIEDEDDEDEGEDDDDEDEDEDEDEDNGPAYWLGVD</sequence>
<keyword evidence="3" id="KW-1185">Reference proteome</keyword>
<gene>
    <name evidence="2" type="ORF">EUX98_g2714</name>
</gene>
<reference evidence="2 3" key="1">
    <citation type="submission" date="2019-02" db="EMBL/GenBank/DDBJ databases">
        <title>Genome sequencing of the rare red list fungi Antrodiella citrinella (Flaviporus citrinellus).</title>
        <authorList>
            <person name="Buettner E."/>
            <person name="Kellner H."/>
        </authorList>
    </citation>
    <scope>NUCLEOTIDE SEQUENCE [LARGE SCALE GENOMIC DNA]</scope>
    <source>
        <strain evidence="2 3">DSM 108506</strain>
    </source>
</reference>
<organism evidence="2 3">
    <name type="scientific">Antrodiella citrinella</name>
    <dbReference type="NCBI Taxonomy" id="2447956"/>
    <lineage>
        <taxon>Eukaryota</taxon>
        <taxon>Fungi</taxon>
        <taxon>Dikarya</taxon>
        <taxon>Basidiomycota</taxon>
        <taxon>Agaricomycotina</taxon>
        <taxon>Agaricomycetes</taxon>
        <taxon>Polyporales</taxon>
        <taxon>Steccherinaceae</taxon>
        <taxon>Antrodiella</taxon>
    </lineage>
</organism>
<feature type="compositionally biased region" description="Acidic residues" evidence="1">
    <location>
        <begin position="553"/>
        <end position="607"/>
    </location>
</feature>
<proteinExistence type="predicted"/>
<dbReference type="Proteomes" id="UP000308730">
    <property type="component" value="Unassembled WGS sequence"/>
</dbReference>
<feature type="region of interest" description="Disordered" evidence="1">
    <location>
        <begin position="553"/>
        <end position="616"/>
    </location>
</feature>
<comment type="caution">
    <text evidence="2">The sequence shown here is derived from an EMBL/GenBank/DDBJ whole genome shotgun (WGS) entry which is preliminary data.</text>
</comment>
<evidence type="ECO:0000313" key="2">
    <source>
        <dbReference type="EMBL" id="THH31485.1"/>
    </source>
</evidence>
<feature type="region of interest" description="Disordered" evidence="1">
    <location>
        <begin position="1"/>
        <end position="26"/>
    </location>
</feature>
<evidence type="ECO:0000313" key="3">
    <source>
        <dbReference type="Proteomes" id="UP000308730"/>
    </source>
</evidence>
<dbReference type="EMBL" id="SGPM01000046">
    <property type="protein sequence ID" value="THH31485.1"/>
    <property type="molecule type" value="Genomic_DNA"/>
</dbReference>
<dbReference type="AlphaFoldDB" id="A0A4S4MZP7"/>
<dbReference type="OrthoDB" id="3341212at2759"/>
<protein>
    <submittedName>
        <fullName evidence="2">Uncharacterized protein</fullName>
    </submittedName>
</protein>
<feature type="compositionally biased region" description="Polar residues" evidence="1">
    <location>
        <begin position="1"/>
        <end position="17"/>
    </location>
</feature>